<evidence type="ECO:0000256" key="1">
    <source>
        <dbReference type="SAM" id="MobiDB-lite"/>
    </source>
</evidence>
<feature type="region of interest" description="Disordered" evidence="1">
    <location>
        <begin position="138"/>
        <end position="217"/>
    </location>
</feature>
<reference evidence="4 5" key="1">
    <citation type="submission" date="2025-04" db="UniProtKB">
        <authorList>
            <consortium name="RefSeq"/>
        </authorList>
    </citation>
    <scope>IDENTIFICATION</scope>
</reference>
<proteinExistence type="predicted"/>
<dbReference type="Gene3D" id="2.30.30.140">
    <property type="match status" value="1"/>
</dbReference>
<protein>
    <submittedName>
        <fullName evidence="4 5">Hepatoma-derived growth factor-related protein 2 isoform X1</fullName>
    </submittedName>
</protein>
<dbReference type="Pfam" id="PF00855">
    <property type="entry name" value="PWWP"/>
    <property type="match status" value="1"/>
</dbReference>
<feature type="compositionally biased region" description="Basic and acidic residues" evidence="1">
    <location>
        <begin position="425"/>
        <end position="434"/>
    </location>
</feature>
<dbReference type="AlphaFoldDB" id="A0A6I9SN83"/>
<dbReference type="Proteomes" id="UP000504607">
    <property type="component" value="Unplaced"/>
</dbReference>
<dbReference type="OrthoDB" id="641149at2759"/>
<dbReference type="RefSeq" id="XP_029116419.1">
    <property type="nucleotide sequence ID" value="XM_029260586.1"/>
</dbReference>
<sequence>MTARKKSDSMHPSSERMEAITSGGNQLKQQFKPGDITWIKIHGNSWWPAQVVDEKTVGNKPKKKAKDEILVRQYGTYEYLYMDPWISSSEFGKFLKQENCNAGEAFQKFLEEDLLCLNSAGKSKRKVSKFEDGGRFVDMKEQNSTVEAPKGKKQKQDRTQRNREAIQPVSPGCPSDKLKVVRAQQGKDKPRDESLTDEKINQDDVRKPKIAEKARAAGSKIKITKQYNLRQSKRNNVEKQVKGNVKGEAFKHKGAEQGEVRKNMTEKAKCETSKEKNTNQHRSRQMKLKDMKEQVTLMVRFGSSKDKCMKQCDARNPKVKEKVTERAENKVSEGKCIGRSEEGRQNGARKAVNGGSKVKMTKQDCLRKLKHQYDKEERAEKDGDKISKHNKTKQGKEGRSSVIENATDGVSEVKNVNQMGSRVPKHSDTNEQHTESPGLIKYGIPQQSGDLSARRTRVMQSLGLIAPLGSPFRRNGFVEAAVLKL</sequence>
<gene>
    <name evidence="4 5" type="primary">LOC105060593</name>
</gene>
<feature type="compositionally biased region" description="Basic and acidic residues" evidence="1">
    <location>
        <begin position="1"/>
        <end position="18"/>
    </location>
</feature>
<dbReference type="PROSITE" id="PS50812">
    <property type="entry name" value="PWWP"/>
    <property type="match status" value="1"/>
</dbReference>
<feature type="region of interest" description="Disordered" evidence="1">
    <location>
        <begin position="231"/>
        <end position="292"/>
    </location>
</feature>
<dbReference type="CDD" id="cd05162">
    <property type="entry name" value="PWWP"/>
    <property type="match status" value="1"/>
</dbReference>
<feature type="compositionally biased region" description="Basic and acidic residues" evidence="1">
    <location>
        <begin position="185"/>
        <end position="215"/>
    </location>
</feature>
<feature type="compositionally biased region" description="Basic and acidic residues" evidence="1">
    <location>
        <begin position="361"/>
        <end position="387"/>
    </location>
</feature>
<accession>A0A6I9SN83</accession>
<dbReference type="SUPFAM" id="SSF63748">
    <property type="entry name" value="Tudor/PWWP/MBT"/>
    <property type="match status" value="1"/>
</dbReference>
<feature type="region of interest" description="Disordered" evidence="1">
    <location>
        <begin position="315"/>
        <end position="448"/>
    </location>
</feature>
<feature type="compositionally biased region" description="Basic and acidic residues" evidence="1">
    <location>
        <begin position="315"/>
        <end position="344"/>
    </location>
</feature>
<name>A0A6I9SN83_ELAGV</name>
<feature type="region of interest" description="Disordered" evidence="1">
    <location>
        <begin position="1"/>
        <end position="29"/>
    </location>
</feature>
<dbReference type="InterPro" id="IPR000313">
    <property type="entry name" value="PWWP_dom"/>
</dbReference>
<evidence type="ECO:0000313" key="4">
    <source>
        <dbReference type="RefSeq" id="XP_010942677.1"/>
    </source>
</evidence>
<feature type="compositionally biased region" description="Basic and acidic residues" evidence="1">
    <location>
        <begin position="248"/>
        <end position="278"/>
    </location>
</feature>
<keyword evidence="3" id="KW-1185">Reference proteome</keyword>
<evidence type="ECO:0000313" key="5">
    <source>
        <dbReference type="RefSeq" id="XP_029116419.1"/>
    </source>
</evidence>
<organism evidence="3 4">
    <name type="scientific">Elaeis guineensis var. tenera</name>
    <name type="common">Oil palm</name>
    <dbReference type="NCBI Taxonomy" id="51953"/>
    <lineage>
        <taxon>Eukaryota</taxon>
        <taxon>Viridiplantae</taxon>
        <taxon>Streptophyta</taxon>
        <taxon>Embryophyta</taxon>
        <taxon>Tracheophyta</taxon>
        <taxon>Spermatophyta</taxon>
        <taxon>Magnoliopsida</taxon>
        <taxon>Liliopsida</taxon>
        <taxon>Arecaceae</taxon>
        <taxon>Arecoideae</taxon>
        <taxon>Cocoseae</taxon>
        <taxon>Elaeidinae</taxon>
        <taxon>Elaeis</taxon>
    </lineage>
</organism>
<evidence type="ECO:0000259" key="2">
    <source>
        <dbReference type="PROSITE" id="PS50812"/>
    </source>
</evidence>
<evidence type="ECO:0000313" key="3">
    <source>
        <dbReference type="Proteomes" id="UP000504607"/>
    </source>
</evidence>
<feature type="domain" description="PWWP" evidence="2">
    <location>
        <begin position="33"/>
        <end position="82"/>
    </location>
</feature>
<feature type="compositionally biased region" description="Basic and acidic residues" evidence="1">
    <location>
        <begin position="154"/>
        <end position="164"/>
    </location>
</feature>
<dbReference type="RefSeq" id="XP_010942677.1">
    <property type="nucleotide sequence ID" value="XM_010944375.1"/>
</dbReference>